<comment type="caution">
    <text evidence="2">The sequence shown here is derived from an EMBL/GenBank/DDBJ whole genome shotgun (WGS) entry which is preliminary data.</text>
</comment>
<feature type="compositionally biased region" description="Pro residues" evidence="1">
    <location>
        <begin position="36"/>
        <end position="54"/>
    </location>
</feature>
<dbReference type="RefSeq" id="WP_248632607.1">
    <property type="nucleotide sequence ID" value="NZ_JALPTH010000006.1"/>
</dbReference>
<evidence type="ECO:0000313" key="3">
    <source>
        <dbReference type="Proteomes" id="UP001522868"/>
    </source>
</evidence>
<organism evidence="2 3">
    <name type="scientific">Streptomyces lichenis</name>
    <dbReference type="NCBI Taxonomy" id="2306967"/>
    <lineage>
        <taxon>Bacteria</taxon>
        <taxon>Bacillati</taxon>
        <taxon>Actinomycetota</taxon>
        <taxon>Actinomycetes</taxon>
        <taxon>Kitasatosporales</taxon>
        <taxon>Streptomycetaceae</taxon>
        <taxon>Streptomyces</taxon>
    </lineage>
</organism>
<feature type="region of interest" description="Disordered" evidence="1">
    <location>
        <begin position="1"/>
        <end position="57"/>
    </location>
</feature>
<protein>
    <recommendedName>
        <fullName evidence="4">DUF3558 domain-containing protein</fullName>
    </recommendedName>
</protein>
<reference evidence="2 3" key="1">
    <citation type="submission" date="2022-04" db="EMBL/GenBank/DDBJ databases">
        <title>Streptomyces sp. nov. LCR6-01 isolated from Lichen of Dirinaria sp.</title>
        <authorList>
            <person name="Kanchanasin P."/>
            <person name="Tanasupawat S."/>
            <person name="Phongsopitanun W."/>
        </authorList>
    </citation>
    <scope>NUCLEOTIDE SEQUENCE [LARGE SCALE GENOMIC DNA]</scope>
    <source>
        <strain evidence="2 3">LCR6-01</strain>
    </source>
</reference>
<dbReference type="Proteomes" id="UP001522868">
    <property type="component" value="Unassembled WGS sequence"/>
</dbReference>
<sequence length="271" mass="29161">MSTPPPSSPPGPGPHQPGGPVEHNPYAQPLGHLPGQPGPGGPYPPIPHGPPAPPGGRRRVPGWVWGLGGVLVASAVWAGALFGSGVLDDPEPEFGGHRYAADLCETFRFEGFEERYDFQDVEDGDAYGSRQQAVDQSSCSRRFNAKDAEDTTLADGYLSAQAVWHKGSDPAPEFASLQSASEDRSTDDYTYEVAPAGDLGDEAYTVTTVRKSGTGEKEVGNMSLAARDGWFTLELSWSWYGSDDEGEVPTRQELRRLLDSEMRSALEALRK</sequence>
<accession>A0ABT0I7T2</accession>
<name>A0ABT0I7T2_9ACTN</name>
<evidence type="ECO:0000256" key="1">
    <source>
        <dbReference type="SAM" id="MobiDB-lite"/>
    </source>
</evidence>
<dbReference type="EMBL" id="JALPTH010000006">
    <property type="protein sequence ID" value="MCK8677373.1"/>
    <property type="molecule type" value="Genomic_DNA"/>
</dbReference>
<gene>
    <name evidence="2" type="ORF">M1O15_08225</name>
</gene>
<evidence type="ECO:0008006" key="4">
    <source>
        <dbReference type="Google" id="ProtNLM"/>
    </source>
</evidence>
<evidence type="ECO:0000313" key="2">
    <source>
        <dbReference type="EMBL" id="MCK8677373.1"/>
    </source>
</evidence>
<keyword evidence="3" id="KW-1185">Reference proteome</keyword>
<feature type="compositionally biased region" description="Pro residues" evidence="1">
    <location>
        <begin position="1"/>
        <end position="17"/>
    </location>
</feature>
<proteinExistence type="predicted"/>